<comment type="caution">
    <text evidence="8">The sequence shown here is derived from an EMBL/GenBank/DDBJ whole genome shotgun (WGS) entry which is preliminary data.</text>
</comment>
<dbReference type="InterPro" id="IPR034907">
    <property type="entry name" value="NDK-like_dom"/>
</dbReference>
<evidence type="ECO:0000313" key="8">
    <source>
        <dbReference type="EMBL" id="CAD7670102.1"/>
    </source>
</evidence>
<dbReference type="Gene3D" id="3.30.70.141">
    <property type="entry name" value="Nucleoside diphosphate kinase-like domain"/>
    <property type="match status" value="1"/>
</dbReference>
<evidence type="ECO:0000256" key="6">
    <source>
        <dbReference type="PROSITE-ProRule" id="PRU00706"/>
    </source>
</evidence>
<keyword evidence="5" id="KW-0418">Kinase</keyword>
<dbReference type="Pfam" id="PF00334">
    <property type="entry name" value="NDK"/>
    <property type="match status" value="1"/>
</dbReference>
<dbReference type="InterPro" id="IPR036850">
    <property type="entry name" value="NDK-like_dom_sf"/>
</dbReference>
<dbReference type="GO" id="GO:0004550">
    <property type="term" value="F:nucleoside diphosphate kinase activity"/>
    <property type="evidence" value="ECO:0007669"/>
    <property type="project" value="UniProtKB-EC"/>
</dbReference>
<dbReference type="PANTHER" id="PTHR11349">
    <property type="entry name" value="NUCLEOSIDE DIPHOSPHATE KINASE"/>
    <property type="match status" value="1"/>
</dbReference>
<comment type="cofactor">
    <cofactor evidence="1">
        <name>Mg(2+)</name>
        <dbReference type="ChEBI" id="CHEBI:18420"/>
    </cofactor>
</comment>
<keyword evidence="9" id="KW-1185">Reference proteome</keyword>
<dbReference type="Proteomes" id="UP000645828">
    <property type="component" value="Unassembled WGS sequence"/>
</dbReference>
<reference evidence="8" key="1">
    <citation type="submission" date="2020-12" db="EMBL/GenBank/DDBJ databases">
        <authorList>
            <consortium name="Molecular Ecology Group"/>
        </authorList>
    </citation>
    <scope>NUCLEOTIDE SEQUENCE</scope>
    <source>
        <strain evidence="8">TBG_1078</strain>
    </source>
</reference>
<evidence type="ECO:0000313" key="9">
    <source>
        <dbReference type="Proteomes" id="UP000645828"/>
    </source>
</evidence>
<dbReference type="AlphaFoldDB" id="A0A811Y1M3"/>
<protein>
    <recommendedName>
        <fullName evidence="3">nucleoside-diphosphate kinase</fullName>
        <ecNumber evidence="3">2.7.4.6</ecNumber>
    </recommendedName>
</protein>
<dbReference type="EC" id="2.7.4.6" evidence="3"/>
<evidence type="ECO:0000256" key="4">
    <source>
        <dbReference type="ARBA" id="ARBA00022679"/>
    </source>
</evidence>
<accession>A0A811Y1M3</accession>
<feature type="domain" description="Nucleoside diphosphate kinase-like" evidence="7">
    <location>
        <begin position="30"/>
        <end position="122"/>
    </location>
</feature>
<dbReference type="FunFam" id="3.30.70.141:FF:000039">
    <property type="entry name" value="Nucleoside diphosphate kinase B"/>
    <property type="match status" value="1"/>
</dbReference>
<dbReference type="SUPFAM" id="SSF54919">
    <property type="entry name" value="Nucleoside diphosphate kinase, NDK"/>
    <property type="match status" value="1"/>
</dbReference>
<dbReference type="PROSITE" id="PS51374">
    <property type="entry name" value="NDPK_LIKE"/>
    <property type="match status" value="1"/>
</dbReference>
<comment type="similarity">
    <text evidence="2 6">Belongs to the NDK family.</text>
</comment>
<evidence type="ECO:0000259" key="7">
    <source>
        <dbReference type="SMART" id="SM00562"/>
    </source>
</evidence>
<name>A0A811Y1M3_NYCPR</name>
<evidence type="ECO:0000256" key="2">
    <source>
        <dbReference type="ARBA" id="ARBA00008142"/>
    </source>
</evidence>
<evidence type="ECO:0000256" key="1">
    <source>
        <dbReference type="ARBA" id="ARBA00001946"/>
    </source>
</evidence>
<dbReference type="SMART" id="SM00562">
    <property type="entry name" value="NDK"/>
    <property type="match status" value="1"/>
</dbReference>
<evidence type="ECO:0000256" key="3">
    <source>
        <dbReference type="ARBA" id="ARBA00012966"/>
    </source>
</evidence>
<gene>
    <name evidence="8" type="ORF">NYPRO_LOCUS2897</name>
</gene>
<organism evidence="8 9">
    <name type="scientific">Nyctereutes procyonoides</name>
    <name type="common">Raccoon dog</name>
    <name type="synonym">Canis procyonoides</name>
    <dbReference type="NCBI Taxonomy" id="34880"/>
    <lineage>
        <taxon>Eukaryota</taxon>
        <taxon>Metazoa</taxon>
        <taxon>Chordata</taxon>
        <taxon>Craniata</taxon>
        <taxon>Vertebrata</taxon>
        <taxon>Euteleostomi</taxon>
        <taxon>Mammalia</taxon>
        <taxon>Eutheria</taxon>
        <taxon>Laurasiatheria</taxon>
        <taxon>Carnivora</taxon>
        <taxon>Caniformia</taxon>
        <taxon>Canidae</taxon>
        <taxon>Nyctereutes</taxon>
    </lineage>
</organism>
<keyword evidence="4" id="KW-0808">Transferase</keyword>
<dbReference type="EMBL" id="CAJHUB010000654">
    <property type="protein sequence ID" value="CAD7670102.1"/>
    <property type="molecule type" value="Genomic_DNA"/>
</dbReference>
<proteinExistence type="inferred from homology"/>
<sequence length="124" mass="13687">MELQPKQLVGCLSRGPWPTVNAPSLPSRLSVQCSLFGEIIKHFKQKGLFLIAMKLIQDHSFSAVLVKYLQSESVVAMAWEGLNVLKTGQVMLRETTPSYSKPGTIPGDFCIQVVKNITHGNNSM</sequence>
<comment type="caution">
    <text evidence="6">Lacks conserved residue(s) required for the propagation of feature annotation.</text>
</comment>
<evidence type="ECO:0000256" key="5">
    <source>
        <dbReference type="ARBA" id="ARBA00022777"/>
    </source>
</evidence>